<accession>R0KSQ1</accession>
<evidence type="ECO:0000313" key="1">
    <source>
        <dbReference type="EMBL" id="EOB13791.1"/>
    </source>
</evidence>
<protein>
    <submittedName>
        <fullName evidence="1">Uncharacterized protein</fullName>
    </submittedName>
</protein>
<name>R0KSQ1_NOSB1</name>
<sequence>MVFSVLSDLDEDTKDEILQKIINNESLDSYSEYSELIESYRRALVQLSTKNQYDFFKHRKKIDKYIEFSLVDTVSHSKPYYIYKEGKYILDSSRKCPICGKAISEENLEEHIKSDLEKQNKVIVLLDSSIDRNQPRFEFESCTVREIKKNIFDKIGVSVSKLEIYKNETLLGNNEILRNETVTVKQKRRSNK</sequence>
<dbReference type="VEuPathDB" id="MicrosporidiaDB:NBO_59g0013"/>
<dbReference type="EMBL" id="KB908967">
    <property type="protein sequence ID" value="EOB13791.1"/>
    <property type="molecule type" value="Genomic_DNA"/>
</dbReference>
<organism evidence="1 2">
    <name type="scientific">Nosema bombycis (strain CQ1 / CVCC 102059)</name>
    <name type="common">Microsporidian parasite</name>
    <name type="synonym">Pebrine of silkworm</name>
    <dbReference type="NCBI Taxonomy" id="578461"/>
    <lineage>
        <taxon>Eukaryota</taxon>
        <taxon>Fungi</taxon>
        <taxon>Fungi incertae sedis</taxon>
        <taxon>Microsporidia</taxon>
        <taxon>Nosematidae</taxon>
        <taxon>Nosema</taxon>
    </lineage>
</organism>
<proteinExistence type="predicted"/>
<keyword evidence="2" id="KW-1185">Reference proteome</keyword>
<dbReference type="OMA" id="IELDECY"/>
<dbReference type="AlphaFoldDB" id="R0KSQ1"/>
<evidence type="ECO:0000313" key="2">
    <source>
        <dbReference type="Proteomes" id="UP000016927"/>
    </source>
</evidence>
<dbReference type="InterPro" id="IPR029071">
    <property type="entry name" value="Ubiquitin-like_domsf"/>
</dbReference>
<dbReference type="OrthoDB" id="2191494at2759"/>
<dbReference type="Proteomes" id="UP000016927">
    <property type="component" value="Unassembled WGS sequence"/>
</dbReference>
<gene>
    <name evidence="1" type="ORF">NBO_59g0013</name>
</gene>
<reference evidence="1 2" key="1">
    <citation type="journal article" date="2013" name="BMC Genomics">
        <title>Comparative genomics of parasitic silkworm microsporidia reveal an association between genome expansion and host adaptation.</title>
        <authorList>
            <person name="Pan G."/>
            <person name="Xu J."/>
            <person name="Li T."/>
            <person name="Xia Q."/>
            <person name="Liu S.L."/>
            <person name="Zhang G."/>
            <person name="Li S."/>
            <person name="Li C."/>
            <person name="Liu H."/>
            <person name="Yang L."/>
            <person name="Liu T."/>
            <person name="Zhang X."/>
            <person name="Wu Z."/>
            <person name="Fan W."/>
            <person name="Dang X."/>
            <person name="Xiang H."/>
            <person name="Tao M."/>
            <person name="Li Y."/>
            <person name="Hu J."/>
            <person name="Li Z."/>
            <person name="Lin L."/>
            <person name="Luo J."/>
            <person name="Geng L."/>
            <person name="Wang L."/>
            <person name="Long M."/>
            <person name="Wan Y."/>
            <person name="He N."/>
            <person name="Zhang Z."/>
            <person name="Lu C."/>
            <person name="Keeling P.J."/>
            <person name="Wang J."/>
            <person name="Xiang Z."/>
            <person name="Zhou Z."/>
        </authorList>
    </citation>
    <scope>NUCLEOTIDE SEQUENCE [LARGE SCALE GENOMIC DNA]</scope>
    <source>
        <strain evidence="2">CQ1 / CVCC 102059</strain>
    </source>
</reference>
<dbReference type="HOGENOM" id="CLU_1415567_0_0_1"/>
<dbReference type="SUPFAM" id="SSF54236">
    <property type="entry name" value="Ubiquitin-like"/>
    <property type="match status" value="1"/>
</dbReference>